<reference evidence="5" key="2">
    <citation type="journal article" date="2022" name="Syst. Appl. Microbiol.">
        <title>Chromohalobacter moromii sp. nov., a moderately halophilic bacterium isolated from lupine-based moromi fermentation.</title>
        <authorList>
            <person name="Lulf R.H."/>
            <person name="Hilgarth M."/>
            <person name="Ehrmann M.A."/>
        </authorList>
    </citation>
    <scope>NUCLEOTIDE SEQUENCE</scope>
    <source>
        <strain evidence="5">TMW 2.2304</strain>
    </source>
</reference>
<dbReference type="GO" id="GO:0003700">
    <property type="term" value="F:DNA-binding transcription factor activity"/>
    <property type="evidence" value="ECO:0007669"/>
    <property type="project" value="InterPro"/>
</dbReference>
<keyword evidence="2" id="KW-0238">DNA-binding</keyword>
<evidence type="ECO:0000313" key="6">
    <source>
        <dbReference type="Proteomes" id="UP001145353"/>
    </source>
</evidence>
<evidence type="ECO:0000256" key="1">
    <source>
        <dbReference type="ARBA" id="ARBA00023015"/>
    </source>
</evidence>
<dbReference type="PANTHER" id="PTHR43132:SF2">
    <property type="entry name" value="ARSENICAL RESISTANCE OPERON REPRESSOR ARSR-RELATED"/>
    <property type="match status" value="1"/>
</dbReference>
<dbReference type="NCBIfam" id="NF033788">
    <property type="entry name" value="HTH_metalloreg"/>
    <property type="match status" value="1"/>
</dbReference>
<dbReference type="InterPro" id="IPR051011">
    <property type="entry name" value="Metal_resp_trans_reg"/>
</dbReference>
<dbReference type="SUPFAM" id="SSF46785">
    <property type="entry name" value="Winged helix' DNA-binding domain"/>
    <property type="match status" value="1"/>
</dbReference>
<dbReference type="Pfam" id="PF01022">
    <property type="entry name" value="HTH_5"/>
    <property type="match status" value="1"/>
</dbReference>
<dbReference type="PROSITE" id="PS50987">
    <property type="entry name" value="HTH_ARSR_2"/>
    <property type="match status" value="1"/>
</dbReference>
<organism evidence="5 6">
    <name type="scientific">Chromohalobacter moromii</name>
    <dbReference type="NCBI Taxonomy" id="2860329"/>
    <lineage>
        <taxon>Bacteria</taxon>
        <taxon>Pseudomonadati</taxon>
        <taxon>Pseudomonadota</taxon>
        <taxon>Gammaproteobacteria</taxon>
        <taxon>Oceanospirillales</taxon>
        <taxon>Halomonadaceae</taxon>
        <taxon>Chromohalobacter</taxon>
    </lineage>
</organism>
<dbReference type="Proteomes" id="UP001145353">
    <property type="component" value="Unassembled WGS sequence"/>
</dbReference>
<dbReference type="InterPro" id="IPR036388">
    <property type="entry name" value="WH-like_DNA-bd_sf"/>
</dbReference>
<reference evidence="5" key="1">
    <citation type="submission" date="2021-07" db="EMBL/GenBank/DDBJ databases">
        <authorList>
            <person name="Luelf R.H."/>
        </authorList>
    </citation>
    <scope>NUCLEOTIDE SEQUENCE</scope>
    <source>
        <strain evidence="5">TMW 2.2304</strain>
    </source>
</reference>
<gene>
    <name evidence="5" type="ORF">KZO87_12430</name>
</gene>
<keyword evidence="1" id="KW-0805">Transcription regulation</keyword>
<keyword evidence="6" id="KW-1185">Reference proteome</keyword>
<dbReference type="InterPro" id="IPR001845">
    <property type="entry name" value="HTH_ArsR_DNA-bd_dom"/>
</dbReference>
<dbReference type="InterPro" id="IPR011991">
    <property type="entry name" value="ArsR-like_HTH"/>
</dbReference>
<feature type="domain" description="HTH arsR-type" evidence="4">
    <location>
        <begin position="7"/>
        <end position="100"/>
    </location>
</feature>
<dbReference type="GO" id="GO:0003677">
    <property type="term" value="F:DNA binding"/>
    <property type="evidence" value="ECO:0007669"/>
    <property type="project" value="UniProtKB-KW"/>
</dbReference>
<dbReference type="SMART" id="SM00418">
    <property type="entry name" value="HTH_ARSR"/>
    <property type="match status" value="1"/>
</dbReference>
<evidence type="ECO:0000256" key="2">
    <source>
        <dbReference type="ARBA" id="ARBA00023125"/>
    </source>
</evidence>
<name>A0A9X2X468_9GAMM</name>
<comment type="caution">
    <text evidence="5">The sequence shown here is derived from an EMBL/GenBank/DDBJ whole genome shotgun (WGS) entry which is preliminary data.</text>
</comment>
<dbReference type="PANTHER" id="PTHR43132">
    <property type="entry name" value="ARSENICAL RESISTANCE OPERON REPRESSOR ARSR-RELATED"/>
    <property type="match status" value="1"/>
</dbReference>
<dbReference type="AlphaFoldDB" id="A0A9X2X468"/>
<protein>
    <submittedName>
        <fullName evidence="5">Metalloregulator ArsR/SmtB family transcription factor</fullName>
    </submittedName>
</protein>
<accession>A0A9X2X468</accession>
<evidence type="ECO:0000313" key="5">
    <source>
        <dbReference type="EMBL" id="MCT8506181.1"/>
    </source>
</evidence>
<dbReference type="Gene3D" id="1.10.10.10">
    <property type="entry name" value="Winged helix-like DNA-binding domain superfamily/Winged helix DNA-binding domain"/>
    <property type="match status" value="1"/>
</dbReference>
<proteinExistence type="predicted"/>
<dbReference type="InterPro" id="IPR036390">
    <property type="entry name" value="WH_DNA-bd_sf"/>
</dbReference>
<evidence type="ECO:0000256" key="3">
    <source>
        <dbReference type="ARBA" id="ARBA00023163"/>
    </source>
</evidence>
<dbReference type="PRINTS" id="PR00778">
    <property type="entry name" value="HTHARSR"/>
</dbReference>
<sequence>MQQHSIRNIAMPINIDKLLRVVANPSRAYILDMLESRGEMNVTEINAELDLSQSALSQHLKPMRDVDAVQTRRASQTIYYRIADDPALRELIEWRRRYRR</sequence>
<keyword evidence="3" id="KW-0804">Transcription</keyword>
<dbReference type="EMBL" id="JAHXDE010000004">
    <property type="protein sequence ID" value="MCT8506181.1"/>
    <property type="molecule type" value="Genomic_DNA"/>
</dbReference>
<evidence type="ECO:0000259" key="4">
    <source>
        <dbReference type="PROSITE" id="PS50987"/>
    </source>
</evidence>
<dbReference type="CDD" id="cd00090">
    <property type="entry name" value="HTH_ARSR"/>
    <property type="match status" value="1"/>
</dbReference>